<evidence type="ECO:0000313" key="1">
    <source>
        <dbReference type="EMBL" id="ABC64611.1"/>
    </source>
</evidence>
<dbReference type="EMBL" id="CP000157">
    <property type="protein sequence ID" value="ABC64611.1"/>
    <property type="molecule type" value="Genomic_DNA"/>
</dbReference>
<dbReference type="Proteomes" id="UP000008808">
    <property type="component" value="Chromosome"/>
</dbReference>
<dbReference type="STRING" id="314225.ELI_12595"/>
<accession>Q2N6T0</accession>
<reference evidence="2" key="1">
    <citation type="journal article" date="2009" name="J. Bacteriol.">
        <title>Complete genome sequence of Erythrobacter litoralis HTCC2594.</title>
        <authorList>
            <person name="Oh H.M."/>
            <person name="Giovannoni S.J."/>
            <person name="Ferriera S."/>
            <person name="Johnson J."/>
            <person name="Cho J.C."/>
        </authorList>
    </citation>
    <scope>NUCLEOTIDE SEQUENCE [LARGE SCALE GENOMIC DNA]</scope>
    <source>
        <strain evidence="2">HTCC2594</strain>
    </source>
</reference>
<keyword evidence="2" id="KW-1185">Reference proteome</keyword>
<name>Q2N6T0_ERYLH</name>
<proteinExistence type="predicted"/>
<dbReference type="RefSeq" id="WP_011415433.1">
    <property type="nucleotide sequence ID" value="NC_007722.1"/>
</dbReference>
<dbReference type="Gene3D" id="3.40.50.300">
    <property type="entry name" value="P-loop containing nucleotide triphosphate hydrolases"/>
    <property type="match status" value="1"/>
</dbReference>
<dbReference type="SUPFAM" id="SSF52540">
    <property type="entry name" value="P-loop containing nucleoside triphosphate hydrolases"/>
    <property type="match status" value="1"/>
</dbReference>
<gene>
    <name evidence="1" type="ordered locus">ELI_12595</name>
</gene>
<evidence type="ECO:0000313" key="2">
    <source>
        <dbReference type="Proteomes" id="UP000008808"/>
    </source>
</evidence>
<dbReference type="AlphaFoldDB" id="Q2N6T0"/>
<dbReference type="eggNOG" id="ENOG5030UNK">
    <property type="taxonomic scope" value="Bacteria"/>
</dbReference>
<dbReference type="KEGG" id="eli:ELI_12595"/>
<evidence type="ECO:0008006" key="3">
    <source>
        <dbReference type="Google" id="ProtNLM"/>
    </source>
</evidence>
<dbReference type="InterPro" id="IPR027417">
    <property type="entry name" value="P-loop_NTPase"/>
</dbReference>
<sequence>MSADLRLFDLLQRSVVVTGTHYAATTVVGSLLATAPEFHMLHEPLNPEPTRSYDSIRPPHWYEYYDEARVDELQRGLVRMFGRTASVSELAKRTAGARSGQELMRALRYAQRKRPFVTSPRPAVIKDPFMAFSAATLQQKAGLKVVLCVRHPGAFAESFLRKSGQFDFRHLAGQPALLEKLPRDAAAIKAFAADPPSPEEQAALLWRVVYGFAASHLLADPRTCMIRQEDLAAAREATIDGLFAFAGATAGRDTARFVERNFTSGPADHEGRSYIARDPEQAAGKWRERLGRQAIETVRALTGPLARDFGYVDASWPH</sequence>
<organism evidence="1 2">
    <name type="scientific">Erythrobacter litoralis (strain HTCC2594)</name>
    <dbReference type="NCBI Taxonomy" id="314225"/>
    <lineage>
        <taxon>Bacteria</taxon>
        <taxon>Pseudomonadati</taxon>
        <taxon>Pseudomonadota</taxon>
        <taxon>Alphaproteobacteria</taxon>
        <taxon>Sphingomonadales</taxon>
        <taxon>Erythrobacteraceae</taxon>
        <taxon>Erythrobacter/Porphyrobacter group</taxon>
        <taxon>Erythrobacter</taxon>
    </lineage>
</organism>
<protein>
    <recommendedName>
        <fullName evidence="3">Sulfotransferase domain-containing protein</fullName>
    </recommendedName>
</protein>
<dbReference type="OrthoDB" id="7423996at2"/>
<dbReference type="HOGENOM" id="CLU_873583_0_0_5"/>